<proteinExistence type="inferred from homology"/>
<name>A0AAZ1XPH4_OREAU</name>
<keyword evidence="7" id="KW-1185">Reference proteome</keyword>
<evidence type="ECO:0000256" key="4">
    <source>
        <dbReference type="ARBA" id="ARBA00023157"/>
    </source>
</evidence>
<dbReference type="PROSITE" id="PS00799">
    <property type="entry name" value="GRANULINS"/>
    <property type="match status" value="1"/>
</dbReference>
<reference evidence="6" key="2">
    <citation type="submission" date="2025-08" db="UniProtKB">
        <authorList>
            <consortium name="Ensembl"/>
        </authorList>
    </citation>
    <scope>IDENTIFICATION</scope>
</reference>
<dbReference type="PANTHER" id="PTHR12274">
    <property type="entry name" value="GRANULIN"/>
    <property type="match status" value="1"/>
</dbReference>
<dbReference type="Proteomes" id="UP000472276">
    <property type="component" value="Unassembled WGS sequence"/>
</dbReference>
<accession>A0AAZ1XPH4</accession>
<sequence length="154" mass="16554">MTQHPVLMAIPAAGLTVMPTPADLSLLVFTKCLFVFSPGNNVQCDDTTSCPDGNTCCKTKDGSWGCCPLPEAVCCEDGSHCCPKQYKCDNSRTSCIKGEVVIPWYTKIPAITSDKVEPSSVQCEGANQCPEQTTCCKLFTGEWGCCPLKNVSDQ</sequence>
<evidence type="ECO:0000256" key="1">
    <source>
        <dbReference type="ARBA" id="ARBA00004613"/>
    </source>
</evidence>
<dbReference type="GO" id="GO:0005576">
    <property type="term" value="C:extracellular region"/>
    <property type="evidence" value="ECO:0007669"/>
    <property type="project" value="UniProtKB-SubCell"/>
</dbReference>
<reference evidence="7" key="1">
    <citation type="submission" date="2020-03" db="EMBL/GenBank/DDBJ databases">
        <title>Evolution of repeat sequences and sex chromosomes of tilapia species revealed by chromosome-level genomes.</title>
        <authorList>
            <person name="Xu L."/>
            <person name="Tao W."/>
            <person name="Wang D."/>
            <person name="Zhou Q."/>
        </authorList>
    </citation>
    <scope>NUCLEOTIDE SEQUENCE [LARGE SCALE GENOMIC DNA]</scope>
    <source>
        <strain evidence="7">Israel</strain>
    </source>
</reference>
<reference evidence="6" key="3">
    <citation type="submission" date="2025-09" db="UniProtKB">
        <authorList>
            <consortium name="Ensembl"/>
        </authorList>
    </citation>
    <scope>IDENTIFICATION</scope>
</reference>
<keyword evidence="3" id="KW-0964">Secreted</keyword>
<dbReference type="PANTHER" id="PTHR12274:SF3">
    <property type="entry name" value="PROGRANULIN"/>
    <property type="match status" value="1"/>
</dbReference>
<feature type="domain" description="Granulins" evidence="5">
    <location>
        <begin position="75"/>
        <end position="88"/>
    </location>
</feature>
<dbReference type="SUPFAM" id="SSF57277">
    <property type="entry name" value="Granulin repeat"/>
    <property type="match status" value="2"/>
</dbReference>
<dbReference type="InterPro" id="IPR000118">
    <property type="entry name" value="Granulin"/>
</dbReference>
<dbReference type="AlphaFoldDB" id="A0AAZ1XPH4"/>
<evidence type="ECO:0000259" key="5">
    <source>
        <dbReference type="PROSITE" id="PS00799"/>
    </source>
</evidence>
<dbReference type="SMART" id="SM00277">
    <property type="entry name" value="GRAN"/>
    <property type="match status" value="2"/>
</dbReference>
<comment type="subcellular location">
    <subcellularLocation>
        <location evidence="1">Secreted</location>
    </subcellularLocation>
</comment>
<dbReference type="InterPro" id="IPR037277">
    <property type="entry name" value="Granulin_sf"/>
</dbReference>
<organism evidence="6 7">
    <name type="scientific">Oreochromis aureus</name>
    <name type="common">Israeli tilapia</name>
    <name type="synonym">Chromis aureus</name>
    <dbReference type="NCBI Taxonomy" id="47969"/>
    <lineage>
        <taxon>Eukaryota</taxon>
        <taxon>Metazoa</taxon>
        <taxon>Chordata</taxon>
        <taxon>Craniata</taxon>
        <taxon>Vertebrata</taxon>
        <taxon>Euteleostomi</taxon>
        <taxon>Actinopterygii</taxon>
        <taxon>Neopterygii</taxon>
        <taxon>Teleostei</taxon>
        <taxon>Neoteleostei</taxon>
        <taxon>Acanthomorphata</taxon>
        <taxon>Ovalentaria</taxon>
        <taxon>Cichlomorphae</taxon>
        <taxon>Cichliformes</taxon>
        <taxon>Cichlidae</taxon>
        <taxon>African cichlids</taxon>
        <taxon>Pseudocrenilabrinae</taxon>
        <taxon>Oreochromini</taxon>
        <taxon>Oreochromis</taxon>
    </lineage>
</organism>
<evidence type="ECO:0000256" key="3">
    <source>
        <dbReference type="ARBA" id="ARBA00022525"/>
    </source>
</evidence>
<evidence type="ECO:0000313" key="7">
    <source>
        <dbReference type="Proteomes" id="UP000472276"/>
    </source>
</evidence>
<dbReference type="Ensembl" id="ENSOABT00000082194.1">
    <property type="protein sequence ID" value="ENSOABP00000070181.1"/>
    <property type="gene ID" value="ENSOABG00000028398.1"/>
</dbReference>
<dbReference type="Gene3D" id="2.10.25.160">
    <property type="entry name" value="Granulin"/>
    <property type="match status" value="2"/>
</dbReference>
<keyword evidence="4" id="KW-1015">Disulfide bond</keyword>
<protein>
    <recommendedName>
        <fullName evidence="5">Granulins domain-containing protein</fullName>
    </recommendedName>
</protein>
<comment type="similarity">
    <text evidence="2">Belongs to the granulin family.</text>
</comment>
<evidence type="ECO:0000256" key="2">
    <source>
        <dbReference type="ARBA" id="ARBA00010093"/>
    </source>
</evidence>
<dbReference type="FunFam" id="2.10.25.160:FF:000001">
    <property type="entry name" value="Granulin precursor"/>
    <property type="match status" value="1"/>
</dbReference>
<dbReference type="InterPro" id="IPR039036">
    <property type="entry name" value="Granulin_fam"/>
</dbReference>
<dbReference type="Pfam" id="PF00396">
    <property type="entry name" value="Granulin"/>
    <property type="match status" value="1"/>
</dbReference>
<evidence type="ECO:0000313" key="6">
    <source>
        <dbReference type="Ensembl" id="ENSOABP00000070181.1"/>
    </source>
</evidence>